<keyword evidence="8" id="KW-0443">Lipid metabolism</keyword>
<evidence type="ECO:0000256" key="5">
    <source>
        <dbReference type="ARBA" id="ARBA00022989"/>
    </source>
</evidence>
<evidence type="ECO:0000259" key="12">
    <source>
        <dbReference type="Pfam" id="PF00487"/>
    </source>
</evidence>
<name>A0A7L4YPQ8_9ACTN</name>
<evidence type="ECO:0000256" key="11">
    <source>
        <dbReference type="SAM" id="Phobius"/>
    </source>
</evidence>
<sequence>MTPPTATTVRPSHDSTKAAPAGRAPAPTLDAERLPLAQYLVLYVYVLFPIVAIIAAVPLAWGSFIGWVDIALGVVFYFVGLLGITVGFHRHFTHGSFKAKMPLRVALGIAGSMAIQGPLLQWVADHRRHHAYSDRDGDPHSPWRYGTSAGALAKGLFWAHVGWIFDRERTNKERFAPDLIKNTALNRVSRLFGLWALLSLFLPAIIGGLVTWSWMGAVTAFFWAGLVRLFLLQHVTWSINSICHAVGERPFSSRDMSANYWPLAILSAGESWHNLHHADPTAARHGVMRGQIDMSARLIWVFEKLGWAHNVKWPSPERVKAKLADAPA</sequence>
<gene>
    <name evidence="13" type="ORF">EK0264_13860</name>
</gene>
<dbReference type="EMBL" id="CP047156">
    <property type="protein sequence ID" value="QHC01261.1"/>
    <property type="molecule type" value="Genomic_DNA"/>
</dbReference>
<organism evidence="13 14">
    <name type="scientific">Epidermidibacterium keratini</name>
    <dbReference type="NCBI Taxonomy" id="1891644"/>
    <lineage>
        <taxon>Bacteria</taxon>
        <taxon>Bacillati</taxon>
        <taxon>Actinomycetota</taxon>
        <taxon>Actinomycetes</taxon>
        <taxon>Sporichthyales</taxon>
        <taxon>Sporichthyaceae</taxon>
        <taxon>Epidermidibacterium</taxon>
    </lineage>
</organism>
<dbReference type="GO" id="GO:0006631">
    <property type="term" value="P:fatty acid metabolic process"/>
    <property type="evidence" value="ECO:0007669"/>
    <property type="project" value="UniProtKB-KW"/>
</dbReference>
<dbReference type="InterPro" id="IPR005804">
    <property type="entry name" value="FA_desaturase_dom"/>
</dbReference>
<dbReference type="PANTHER" id="PTHR11351">
    <property type="entry name" value="ACYL-COA DESATURASE"/>
    <property type="match status" value="1"/>
</dbReference>
<proteinExistence type="inferred from homology"/>
<evidence type="ECO:0000256" key="4">
    <source>
        <dbReference type="ARBA" id="ARBA00022832"/>
    </source>
</evidence>
<dbReference type="AlphaFoldDB" id="A0A7L4YPQ8"/>
<evidence type="ECO:0000256" key="6">
    <source>
        <dbReference type="ARBA" id="ARBA00023002"/>
    </source>
</evidence>
<feature type="region of interest" description="Disordered" evidence="10">
    <location>
        <begin position="1"/>
        <end position="25"/>
    </location>
</feature>
<keyword evidence="3 11" id="KW-0812">Transmembrane</keyword>
<dbReference type="InterPro" id="IPR015876">
    <property type="entry name" value="Acyl-CoA_DS"/>
</dbReference>
<evidence type="ECO:0000256" key="10">
    <source>
        <dbReference type="SAM" id="MobiDB-lite"/>
    </source>
</evidence>
<evidence type="ECO:0000256" key="7">
    <source>
        <dbReference type="ARBA" id="ARBA00023004"/>
    </source>
</evidence>
<reference evidence="13 14" key="1">
    <citation type="journal article" date="2018" name="Int. J. Syst. Evol. Microbiol.">
        <title>Epidermidibacterium keratini gen. nov., sp. nov., a member of the family Sporichthyaceae, isolated from keratin epidermis.</title>
        <authorList>
            <person name="Lee D.G."/>
            <person name="Trujillo M.E."/>
            <person name="Kang S."/>
            <person name="Nam J.J."/>
            <person name="Kim Y.J."/>
        </authorList>
    </citation>
    <scope>NUCLEOTIDE SEQUENCE [LARGE SCALE GENOMIC DNA]</scope>
    <source>
        <strain evidence="13 14">EPI-7</strain>
    </source>
</reference>
<dbReference type="OrthoDB" id="19906at2"/>
<dbReference type="RefSeq" id="WP_159546398.1">
    <property type="nucleotide sequence ID" value="NZ_CP047156.1"/>
</dbReference>
<dbReference type="PRINTS" id="PR00075">
    <property type="entry name" value="FACDDSATRASE"/>
</dbReference>
<feature type="transmembrane region" description="Helical" evidence="11">
    <location>
        <begin position="212"/>
        <end position="231"/>
    </location>
</feature>
<feature type="transmembrane region" description="Helical" evidence="11">
    <location>
        <begin position="67"/>
        <end position="89"/>
    </location>
</feature>
<feature type="transmembrane region" description="Helical" evidence="11">
    <location>
        <begin position="101"/>
        <end position="123"/>
    </location>
</feature>
<evidence type="ECO:0000256" key="9">
    <source>
        <dbReference type="ARBA" id="ARBA00023136"/>
    </source>
</evidence>
<evidence type="ECO:0000256" key="2">
    <source>
        <dbReference type="ARBA" id="ARBA00008749"/>
    </source>
</evidence>
<feature type="transmembrane region" description="Helical" evidence="11">
    <location>
        <begin position="188"/>
        <end position="206"/>
    </location>
</feature>
<keyword evidence="4" id="KW-0276">Fatty acid metabolism</keyword>
<evidence type="ECO:0000256" key="3">
    <source>
        <dbReference type="ARBA" id="ARBA00022692"/>
    </source>
</evidence>
<dbReference type="GO" id="GO:0016717">
    <property type="term" value="F:oxidoreductase activity, acting on paired donors, with oxidation of a pair of donors resulting in the reduction of molecular oxygen to two molecules of water"/>
    <property type="evidence" value="ECO:0007669"/>
    <property type="project" value="InterPro"/>
</dbReference>
<dbReference type="Pfam" id="PF00487">
    <property type="entry name" value="FA_desaturase"/>
    <property type="match status" value="1"/>
</dbReference>
<keyword evidence="14" id="KW-1185">Reference proteome</keyword>
<evidence type="ECO:0000313" key="13">
    <source>
        <dbReference type="EMBL" id="QHC01261.1"/>
    </source>
</evidence>
<evidence type="ECO:0000313" key="14">
    <source>
        <dbReference type="Proteomes" id="UP000463857"/>
    </source>
</evidence>
<feature type="domain" description="Fatty acid desaturase" evidence="12">
    <location>
        <begin position="66"/>
        <end position="285"/>
    </location>
</feature>
<dbReference type="KEGG" id="eke:EK0264_13860"/>
<dbReference type="Proteomes" id="UP000463857">
    <property type="component" value="Chromosome"/>
</dbReference>
<dbReference type="GO" id="GO:0016020">
    <property type="term" value="C:membrane"/>
    <property type="evidence" value="ECO:0007669"/>
    <property type="project" value="UniProtKB-SubCell"/>
</dbReference>
<protein>
    <submittedName>
        <fullName evidence="13">Acyl-CoA desaturase</fullName>
    </submittedName>
</protein>
<dbReference type="PANTHER" id="PTHR11351:SF3">
    <property type="entry name" value="BLL4393 PROTEIN"/>
    <property type="match status" value="1"/>
</dbReference>
<evidence type="ECO:0000256" key="8">
    <source>
        <dbReference type="ARBA" id="ARBA00023098"/>
    </source>
</evidence>
<dbReference type="InParanoid" id="A0A7L4YPQ8"/>
<keyword evidence="7" id="KW-0408">Iron</keyword>
<evidence type="ECO:0000256" key="1">
    <source>
        <dbReference type="ARBA" id="ARBA00004141"/>
    </source>
</evidence>
<keyword evidence="9 11" id="KW-0472">Membrane</keyword>
<feature type="transmembrane region" description="Helical" evidence="11">
    <location>
        <begin position="143"/>
        <end position="165"/>
    </location>
</feature>
<accession>A0A7L4YPQ8</accession>
<feature type="transmembrane region" description="Helical" evidence="11">
    <location>
        <begin position="40"/>
        <end position="61"/>
    </location>
</feature>
<keyword evidence="6" id="KW-0560">Oxidoreductase</keyword>
<comment type="similarity">
    <text evidence="2">Belongs to the fatty acid desaturase type 2 family.</text>
</comment>
<feature type="compositionally biased region" description="Polar residues" evidence="10">
    <location>
        <begin position="1"/>
        <end position="10"/>
    </location>
</feature>
<dbReference type="CDD" id="cd03505">
    <property type="entry name" value="Delta9-FADS-like"/>
    <property type="match status" value="1"/>
</dbReference>
<comment type="subcellular location">
    <subcellularLocation>
        <location evidence="1">Membrane</location>
        <topology evidence="1">Multi-pass membrane protein</topology>
    </subcellularLocation>
</comment>
<keyword evidence="5 11" id="KW-1133">Transmembrane helix</keyword>